<feature type="transmembrane region" description="Helical" evidence="1">
    <location>
        <begin position="24"/>
        <end position="44"/>
    </location>
</feature>
<evidence type="ECO:0000313" key="2">
    <source>
        <dbReference type="EMBL" id="NYF80126.1"/>
    </source>
</evidence>
<sequence>MLTSDPKRLSVFGIDLHSRTRRRVAVVLTYLGYLAAIIAIGTAFDGKGHPWIEYASMAVLTAIVTTRGLFRNNGPVKRTDEPNRTGAFKDQVILRNLYDWSKYHCGDAFAALTREQQHHILLKYKVGNYLFPKNDRYNPDKLDERELTERNRASTRALQLLTTWFAYMSGMMIAHEANHTPHQDLPSLFMEMTLAAATLPKAIILWTEPDPREALEPDELSTFEPIAH</sequence>
<evidence type="ECO:0000313" key="3">
    <source>
        <dbReference type="Proteomes" id="UP000589520"/>
    </source>
</evidence>
<dbReference type="EMBL" id="JACCCW010000002">
    <property type="protein sequence ID" value="NYF80126.1"/>
    <property type="molecule type" value="Genomic_DNA"/>
</dbReference>
<dbReference type="Proteomes" id="UP000589520">
    <property type="component" value="Unassembled WGS sequence"/>
</dbReference>
<keyword evidence="3" id="KW-1185">Reference proteome</keyword>
<keyword evidence="1" id="KW-1133">Transmembrane helix</keyword>
<dbReference type="AlphaFoldDB" id="A0A7Y9TGP3"/>
<name>A0A7Y9TGP3_9BACT</name>
<gene>
    <name evidence="2" type="ORF">HDF17_002446</name>
</gene>
<dbReference type="RefSeq" id="WP_179491270.1">
    <property type="nucleotide sequence ID" value="NZ_JACCCW010000002.1"/>
</dbReference>
<proteinExistence type="predicted"/>
<feature type="transmembrane region" description="Helical" evidence="1">
    <location>
        <begin position="50"/>
        <end position="70"/>
    </location>
</feature>
<organism evidence="2 3">
    <name type="scientific">Granulicella arctica</name>
    <dbReference type="NCBI Taxonomy" id="940613"/>
    <lineage>
        <taxon>Bacteria</taxon>
        <taxon>Pseudomonadati</taxon>
        <taxon>Acidobacteriota</taxon>
        <taxon>Terriglobia</taxon>
        <taxon>Terriglobales</taxon>
        <taxon>Acidobacteriaceae</taxon>
        <taxon>Granulicella</taxon>
    </lineage>
</organism>
<reference evidence="2 3" key="1">
    <citation type="submission" date="2020-07" db="EMBL/GenBank/DDBJ databases">
        <title>Genomic Encyclopedia of Type Strains, Phase IV (KMG-V): Genome sequencing to study the core and pangenomes of soil and plant-associated prokaryotes.</title>
        <authorList>
            <person name="Whitman W."/>
        </authorList>
    </citation>
    <scope>NUCLEOTIDE SEQUENCE [LARGE SCALE GENOMIC DNA]</scope>
    <source>
        <strain evidence="2 3">X4EP2</strain>
    </source>
</reference>
<evidence type="ECO:0000256" key="1">
    <source>
        <dbReference type="SAM" id="Phobius"/>
    </source>
</evidence>
<keyword evidence="1" id="KW-0472">Membrane</keyword>
<protein>
    <submittedName>
        <fullName evidence="2">Uncharacterized protein</fullName>
    </submittedName>
</protein>
<comment type="caution">
    <text evidence="2">The sequence shown here is derived from an EMBL/GenBank/DDBJ whole genome shotgun (WGS) entry which is preliminary data.</text>
</comment>
<keyword evidence="1" id="KW-0812">Transmembrane</keyword>
<accession>A0A7Y9TGP3</accession>